<dbReference type="Gene3D" id="3.90.182.10">
    <property type="entry name" value="Toxin - Anthrax Protective Antigen,domain 1"/>
    <property type="match status" value="1"/>
</dbReference>
<dbReference type="InterPro" id="IPR016186">
    <property type="entry name" value="C-type_lectin-like/link_sf"/>
</dbReference>
<dbReference type="InterPro" id="IPR016187">
    <property type="entry name" value="CTDL_fold"/>
</dbReference>
<dbReference type="InterPro" id="IPR037524">
    <property type="entry name" value="PA14/GLEYA"/>
</dbReference>
<dbReference type="Pfam" id="PF00059">
    <property type="entry name" value="Lectin_C"/>
    <property type="match status" value="1"/>
</dbReference>
<dbReference type="InterPro" id="IPR011658">
    <property type="entry name" value="PA14_dom"/>
</dbReference>
<comment type="caution">
    <text evidence="5">The sequence shown here is derived from an EMBL/GenBank/DDBJ whole genome shotgun (WGS) entry which is preliminary data.</text>
</comment>
<dbReference type="Pfam" id="PF07691">
    <property type="entry name" value="PA14"/>
    <property type="match status" value="1"/>
</dbReference>
<evidence type="ECO:0000259" key="4">
    <source>
        <dbReference type="PROSITE" id="PS51820"/>
    </source>
</evidence>
<dbReference type="PROSITE" id="PS50825">
    <property type="entry name" value="HYR"/>
    <property type="match status" value="1"/>
</dbReference>
<evidence type="ECO:0000313" key="6">
    <source>
        <dbReference type="Proteomes" id="UP000233618"/>
    </source>
</evidence>
<evidence type="ECO:0000313" key="5">
    <source>
        <dbReference type="EMBL" id="PKQ62390.1"/>
    </source>
</evidence>
<dbReference type="RefSeq" id="WP_101311110.1">
    <property type="nucleotide sequence ID" value="NZ_MVDE01000035.1"/>
</dbReference>
<protein>
    <recommendedName>
        <fullName evidence="7">PA14 domain-containing protein</fullName>
    </recommendedName>
</protein>
<keyword evidence="1" id="KW-0677">Repeat</keyword>
<dbReference type="SUPFAM" id="SSF56988">
    <property type="entry name" value="Anthrax protective antigen"/>
    <property type="match status" value="1"/>
</dbReference>
<dbReference type="PROSITE" id="PS51820">
    <property type="entry name" value="PA14"/>
    <property type="match status" value="1"/>
</dbReference>
<feature type="domain" description="PA14" evidence="4">
    <location>
        <begin position="397"/>
        <end position="535"/>
    </location>
</feature>
<dbReference type="InterPro" id="IPR003410">
    <property type="entry name" value="HYR_dom"/>
</dbReference>
<dbReference type="PANTHER" id="PTHR22803">
    <property type="entry name" value="MANNOSE, PHOSPHOLIPASE, LECTIN RECEPTOR RELATED"/>
    <property type="match status" value="1"/>
</dbReference>
<sequence>MYSTKILFIKFSILFIIYLCTSAGLSAQEVTLAEYRFTANGDLSAESGAIGAPNLSTDGNLYFSANYGNSKSSLYTDVDGQRLELSISTVGYKDIKVEWDGGYWYGNTNKTHQWLLSADSGAGYGGTLYTQNCQYNQWEQVSYSLSSGFDNNSSVKIRITSNVSNSRYVYLDNLKIKGALLTPDTEAPVFHNPQPNITVNASGSDCGEIVNYDIPQATDNFPAFSGTLPGFTYLGELYNHTYYYSNASENATTAIQNAINSGGHLVTITSQAENDFIDSKVGDIWIGLTDAATEGIFVWGNGEPVTYLNWRGGEPNNSGNEDYTQMYDNGEWNDLPDTYWKRYVVEFEGALVTQTGGLPSGALFPVGTTVNTFTATDNAGNTATHSFNVTVVDVTPPKISQLQADYYDGKNFDTFMETLPVDEINYSWGSGAPESSLVGNDNFSIRFQGNIQAVQAGTYTFYTTSDDGVRLWVAGQQVINNWTNHSPTVNTGTISLSAGQIVPIVLEFYEQGGGAVIKLEWQGPGVSRQFVKSNSTGTCQDITLDLSAAGGLYNLTADEVDPGYSDECGIASRSLSKSVFTCDDAGSNSVTFTVVDVNGNSSECIIDVIVTGVPDISLPVVGDTKCIGDGAQLTIQGSESGVVYSAYKGGVQIGSSVTGNGADVSMNIPTLGFSVGDNLINIKAVSAVCEANLTNTAIVVIYQSPNPEGIYHE</sequence>
<gene>
    <name evidence="5" type="ORF">BZG01_17305</name>
</gene>
<dbReference type="Proteomes" id="UP000233618">
    <property type="component" value="Unassembled WGS sequence"/>
</dbReference>
<dbReference type="EMBL" id="MVDE01000035">
    <property type="protein sequence ID" value="PKQ62390.1"/>
    <property type="molecule type" value="Genomic_DNA"/>
</dbReference>
<organism evidence="5 6">
    <name type="scientific">Labilibaculum manganireducens</name>
    <dbReference type="NCBI Taxonomy" id="1940525"/>
    <lineage>
        <taxon>Bacteria</taxon>
        <taxon>Pseudomonadati</taxon>
        <taxon>Bacteroidota</taxon>
        <taxon>Bacteroidia</taxon>
        <taxon>Marinilabiliales</taxon>
        <taxon>Marinifilaceae</taxon>
        <taxon>Labilibaculum</taxon>
    </lineage>
</organism>
<reference evidence="5 6" key="1">
    <citation type="journal article" date="2017" name="Front. Microbiol.">
        <title>Labilibaculum manganireducens gen. nov., sp. nov. and Labilibaculum filiforme sp. nov., Novel Bacteroidetes Isolated from Subsurface Sediments of the Baltic Sea.</title>
        <authorList>
            <person name="Vandieken V."/>
            <person name="Marshall I.P."/>
            <person name="Niemann H."/>
            <person name="Engelen B."/>
            <person name="Cypionka H."/>
        </authorList>
    </citation>
    <scope>NUCLEOTIDE SEQUENCE [LARGE SCALE GENOMIC DNA]</scope>
    <source>
        <strain evidence="5 6">59.10-2M</strain>
    </source>
</reference>
<proteinExistence type="predicted"/>
<evidence type="ECO:0008006" key="7">
    <source>
        <dbReference type="Google" id="ProtNLM"/>
    </source>
</evidence>
<evidence type="ECO:0000259" key="2">
    <source>
        <dbReference type="PROSITE" id="PS50041"/>
    </source>
</evidence>
<dbReference type="AlphaFoldDB" id="A0A2N3HWE2"/>
<dbReference type="CDD" id="cd03603">
    <property type="entry name" value="CLECT_VCBS"/>
    <property type="match status" value="1"/>
</dbReference>
<dbReference type="Pfam" id="PF02494">
    <property type="entry name" value="HYR"/>
    <property type="match status" value="1"/>
</dbReference>
<evidence type="ECO:0000259" key="3">
    <source>
        <dbReference type="PROSITE" id="PS50825"/>
    </source>
</evidence>
<dbReference type="SUPFAM" id="SSF56436">
    <property type="entry name" value="C-type lectin-like"/>
    <property type="match status" value="1"/>
</dbReference>
<dbReference type="SMART" id="SM00034">
    <property type="entry name" value="CLECT"/>
    <property type="match status" value="1"/>
</dbReference>
<feature type="domain" description="HYR" evidence="3">
    <location>
        <begin position="300"/>
        <end position="393"/>
    </location>
</feature>
<dbReference type="InterPro" id="IPR034007">
    <property type="entry name" value="CTLD_bac"/>
</dbReference>
<keyword evidence="6" id="KW-1185">Reference proteome</keyword>
<dbReference type="Gene3D" id="3.10.100.10">
    <property type="entry name" value="Mannose-Binding Protein A, subunit A"/>
    <property type="match status" value="1"/>
</dbReference>
<evidence type="ECO:0000256" key="1">
    <source>
        <dbReference type="ARBA" id="ARBA00022737"/>
    </source>
</evidence>
<dbReference type="InterPro" id="IPR050111">
    <property type="entry name" value="C-type_lectin/snaclec_domain"/>
</dbReference>
<feature type="domain" description="C-type lectin" evidence="2">
    <location>
        <begin position="237"/>
        <end position="346"/>
    </location>
</feature>
<accession>A0A2N3HWE2</accession>
<dbReference type="PROSITE" id="PS50041">
    <property type="entry name" value="C_TYPE_LECTIN_2"/>
    <property type="match status" value="1"/>
</dbReference>
<dbReference type="InterPro" id="IPR001304">
    <property type="entry name" value="C-type_lectin-like"/>
</dbReference>
<name>A0A2N3HWE2_9BACT</name>
<dbReference type="SMART" id="SM00758">
    <property type="entry name" value="PA14"/>
    <property type="match status" value="1"/>
</dbReference>